<feature type="transmembrane region" description="Helical" evidence="1">
    <location>
        <begin position="54"/>
        <end position="72"/>
    </location>
</feature>
<proteinExistence type="predicted"/>
<dbReference type="AlphaFoldDB" id="D2PTN3"/>
<keyword evidence="1" id="KW-1133">Transmembrane helix</keyword>
<evidence type="ECO:0000256" key="1">
    <source>
        <dbReference type="SAM" id="Phobius"/>
    </source>
</evidence>
<evidence type="ECO:0000313" key="2">
    <source>
        <dbReference type="EMBL" id="ADB31346.1"/>
    </source>
</evidence>
<keyword evidence="1" id="KW-0812">Transmembrane</keyword>
<name>D2PTN3_KRIFD</name>
<reference evidence="3" key="1">
    <citation type="submission" date="2009-09" db="EMBL/GenBank/DDBJ databases">
        <title>The complete genome of Kribbella flavida DSM 17836.</title>
        <authorList>
            <consortium name="US DOE Joint Genome Institute (JGI-PGF)"/>
            <person name="Lucas S."/>
            <person name="Copeland A."/>
            <person name="Lapidus A."/>
            <person name="Glavina del Rio T."/>
            <person name="Dalin E."/>
            <person name="Tice H."/>
            <person name="Bruce D."/>
            <person name="Goodwin L."/>
            <person name="Pitluck S."/>
            <person name="Kyrpides N."/>
            <person name="Mavromatis K."/>
            <person name="Ivanova N."/>
            <person name="Saunders E."/>
            <person name="Brettin T."/>
            <person name="Detter J.C."/>
            <person name="Han C."/>
            <person name="Larimer F."/>
            <person name="Land M."/>
            <person name="Hauser L."/>
            <person name="Markowitz V."/>
            <person name="Cheng J.-F."/>
            <person name="Hugenholtz P."/>
            <person name="Woyke T."/>
            <person name="Wu D."/>
            <person name="Pukall R."/>
            <person name="Klenk H.-P."/>
            <person name="Eisen J.A."/>
        </authorList>
    </citation>
    <scope>NUCLEOTIDE SEQUENCE [LARGE SCALE GENOMIC DNA]</scope>
    <source>
        <strain evidence="3">DSM 17836 / JCM 10339 / NBRC 14399</strain>
    </source>
</reference>
<gene>
    <name evidence="2" type="ordered locus">Kfla_2270</name>
</gene>
<accession>D2PTN3</accession>
<feature type="transmembrane region" description="Helical" evidence="1">
    <location>
        <begin position="20"/>
        <end position="42"/>
    </location>
</feature>
<protein>
    <submittedName>
        <fullName evidence="2">Uncharacterized protein</fullName>
    </submittedName>
</protein>
<keyword evidence="1" id="KW-0472">Membrane</keyword>
<keyword evidence="3" id="KW-1185">Reference proteome</keyword>
<evidence type="ECO:0000313" key="3">
    <source>
        <dbReference type="Proteomes" id="UP000007967"/>
    </source>
</evidence>
<dbReference type="KEGG" id="kfl:Kfla_2270"/>
<sequence length="101" mass="10900">MKARHRGHGGVVQVGTDGDWRYTPVGTVAFFGVPVIAAWAAWRLDESFGMVARVLWALPAVLLVAVAVALTLHAGRSRGRRRLVGRAIGAEQRGVPIHHKS</sequence>
<organism evidence="2 3">
    <name type="scientific">Kribbella flavida (strain DSM 17836 / JCM 10339 / NBRC 14399)</name>
    <dbReference type="NCBI Taxonomy" id="479435"/>
    <lineage>
        <taxon>Bacteria</taxon>
        <taxon>Bacillati</taxon>
        <taxon>Actinomycetota</taxon>
        <taxon>Actinomycetes</taxon>
        <taxon>Propionibacteriales</taxon>
        <taxon>Kribbellaceae</taxon>
        <taxon>Kribbella</taxon>
    </lineage>
</organism>
<reference evidence="2 3" key="2">
    <citation type="journal article" date="2010" name="Stand. Genomic Sci.">
        <title>Complete genome sequence of Kribbella flavida type strain (IFO 14399).</title>
        <authorList>
            <person name="Pukall R."/>
            <person name="Lapidus A."/>
            <person name="Glavina Del Rio T."/>
            <person name="Copeland A."/>
            <person name="Tice H."/>
            <person name="Cheng J.-F."/>
            <person name="Lucas S."/>
            <person name="Chen F."/>
            <person name="Nolan M."/>
            <person name="LaButti K."/>
            <person name="Pati A."/>
            <person name="Ivanova N."/>
            <person name="Mavrommatis K."/>
            <person name="Mikhailova N."/>
            <person name="Pitluck S."/>
            <person name="Bruce D."/>
            <person name="Goodwin L."/>
            <person name="Land M."/>
            <person name="Hauser L."/>
            <person name="Chang Y.-J."/>
            <person name="Jeffries C.D."/>
            <person name="Chen A."/>
            <person name="Palaniappan K."/>
            <person name="Chain P."/>
            <person name="Rohde M."/>
            <person name="Goeker M."/>
            <person name="Bristow J."/>
            <person name="Eisen J.A."/>
            <person name="Markowitz V."/>
            <person name="Hugenholtz P."/>
            <person name="Kyrpides N.C."/>
            <person name="Klenk H.-P."/>
            <person name="Brettin T."/>
        </authorList>
    </citation>
    <scope>NUCLEOTIDE SEQUENCE [LARGE SCALE GENOMIC DNA]</scope>
    <source>
        <strain evidence="3">DSM 17836 / JCM 10339 / NBRC 14399</strain>
    </source>
</reference>
<dbReference type="Proteomes" id="UP000007967">
    <property type="component" value="Chromosome"/>
</dbReference>
<dbReference type="STRING" id="479435.Kfla_2270"/>
<dbReference type="HOGENOM" id="CLU_2287807_0_0_11"/>
<dbReference type="EMBL" id="CP001736">
    <property type="protein sequence ID" value="ADB31346.1"/>
    <property type="molecule type" value="Genomic_DNA"/>
</dbReference>